<dbReference type="Pfam" id="PF01957">
    <property type="entry name" value="NfeD"/>
    <property type="match status" value="1"/>
</dbReference>
<feature type="transmembrane region" description="Helical" evidence="5">
    <location>
        <begin position="6"/>
        <end position="24"/>
    </location>
</feature>
<keyword evidence="2 5" id="KW-0812">Transmembrane</keyword>
<gene>
    <name evidence="7" type="ORF">G7Y82_03150</name>
</gene>
<evidence type="ECO:0000256" key="4">
    <source>
        <dbReference type="ARBA" id="ARBA00023136"/>
    </source>
</evidence>
<feature type="domain" description="NfeD-like C-terminal" evidence="6">
    <location>
        <begin position="90"/>
        <end position="144"/>
    </location>
</feature>
<dbReference type="PANTHER" id="PTHR33507:SF3">
    <property type="entry name" value="INNER MEMBRANE PROTEIN YBBJ"/>
    <property type="match status" value="1"/>
</dbReference>
<protein>
    <submittedName>
        <fullName evidence="7">NfeD family protein</fullName>
    </submittedName>
</protein>
<accession>A0A969W9B4</accession>
<reference evidence="7" key="1">
    <citation type="submission" date="2020-03" db="EMBL/GenBank/DDBJ databases">
        <title>Solimonas marina sp. nov., isolated from deep seawater of the Pacific Ocean.</title>
        <authorList>
            <person name="Liu X."/>
            <person name="Lai Q."/>
            <person name="Sun F."/>
            <person name="Gai Y."/>
            <person name="Li G."/>
            <person name="Shao Z."/>
        </authorList>
    </citation>
    <scope>NUCLEOTIDE SEQUENCE</scope>
    <source>
        <strain evidence="7">C16B3</strain>
    </source>
</reference>
<dbReference type="RefSeq" id="WP_168146529.1">
    <property type="nucleotide sequence ID" value="NZ_JAAVXB010000001.1"/>
</dbReference>
<feature type="transmembrane region" description="Helical" evidence="5">
    <location>
        <begin position="29"/>
        <end position="47"/>
    </location>
</feature>
<dbReference type="PANTHER" id="PTHR33507">
    <property type="entry name" value="INNER MEMBRANE PROTEIN YBBJ"/>
    <property type="match status" value="1"/>
</dbReference>
<evidence type="ECO:0000256" key="1">
    <source>
        <dbReference type="ARBA" id="ARBA00004141"/>
    </source>
</evidence>
<dbReference type="AlphaFoldDB" id="A0A969W9B4"/>
<dbReference type="SUPFAM" id="SSF141322">
    <property type="entry name" value="NfeD domain-like"/>
    <property type="match status" value="1"/>
</dbReference>
<name>A0A969W9B4_9GAMM</name>
<evidence type="ECO:0000256" key="3">
    <source>
        <dbReference type="ARBA" id="ARBA00022989"/>
    </source>
</evidence>
<evidence type="ECO:0000313" key="7">
    <source>
        <dbReference type="EMBL" id="NKF21301.1"/>
    </source>
</evidence>
<sequence length="147" mass="16265">MSMELVYWHWLALGFGLLVLEMFLPTEFVLLWVGVAAIVVGAVAWLLPGLGWPLEFVLWGVLSVSAILLWRRFKPLSFVSDQPTLNRRGESYVGRHFTLGEPIVNGSGTLRVDDSRWRIRGPESLPAGTRVQVIGADGAVLIVEALP</sequence>
<dbReference type="Proteomes" id="UP000653472">
    <property type="component" value="Unassembled WGS sequence"/>
</dbReference>
<evidence type="ECO:0000313" key="8">
    <source>
        <dbReference type="Proteomes" id="UP000653472"/>
    </source>
</evidence>
<feature type="transmembrane region" description="Helical" evidence="5">
    <location>
        <begin position="53"/>
        <end position="70"/>
    </location>
</feature>
<evidence type="ECO:0000256" key="2">
    <source>
        <dbReference type="ARBA" id="ARBA00022692"/>
    </source>
</evidence>
<dbReference type="Gene3D" id="2.40.50.140">
    <property type="entry name" value="Nucleic acid-binding proteins"/>
    <property type="match status" value="1"/>
</dbReference>
<comment type="caution">
    <text evidence="7">The sequence shown here is derived from an EMBL/GenBank/DDBJ whole genome shotgun (WGS) entry which is preliminary data.</text>
</comment>
<dbReference type="GO" id="GO:0005886">
    <property type="term" value="C:plasma membrane"/>
    <property type="evidence" value="ECO:0007669"/>
    <property type="project" value="TreeGrafter"/>
</dbReference>
<evidence type="ECO:0000259" key="6">
    <source>
        <dbReference type="Pfam" id="PF01957"/>
    </source>
</evidence>
<keyword evidence="8" id="KW-1185">Reference proteome</keyword>
<proteinExistence type="predicted"/>
<organism evidence="7 8">
    <name type="scientific">Solimonas marina</name>
    <dbReference type="NCBI Taxonomy" id="2714601"/>
    <lineage>
        <taxon>Bacteria</taxon>
        <taxon>Pseudomonadati</taxon>
        <taxon>Pseudomonadota</taxon>
        <taxon>Gammaproteobacteria</taxon>
        <taxon>Nevskiales</taxon>
        <taxon>Nevskiaceae</taxon>
        <taxon>Solimonas</taxon>
    </lineage>
</organism>
<dbReference type="InterPro" id="IPR012340">
    <property type="entry name" value="NA-bd_OB-fold"/>
</dbReference>
<comment type="subcellular location">
    <subcellularLocation>
        <location evidence="1">Membrane</location>
        <topology evidence="1">Multi-pass membrane protein</topology>
    </subcellularLocation>
</comment>
<dbReference type="EMBL" id="JAAVXB010000001">
    <property type="protein sequence ID" value="NKF21301.1"/>
    <property type="molecule type" value="Genomic_DNA"/>
</dbReference>
<dbReference type="InterPro" id="IPR002810">
    <property type="entry name" value="NfeD-like_C"/>
</dbReference>
<keyword evidence="4 5" id="KW-0472">Membrane</keyword>
<evidence type="ECO:0000256" key="5">
    <source>
        <dbReference type="SAM" id="Phobius"/>
    </source>
</evidence>
<keyword evidence="3 5" id="KW-1133">Transmembrane helix</keyword>
<dbReference type="InterPro" id="IPR052165">
    <property type="entry name" value="Membrane_assoc_protease"/>
</dbReference>